<keyword evidence="1" id="KW-0812">Transmembrane</keyword>
<dbReference type="InterPro" id="IPR029058">
    <property type="entry name" value="AB_hydrolase_fold"/>
</dbReference>
<proteinExistence type="predicted"/>
<keyword evidence="4" id="KW-1185">Reference proteome</keyword>
<keyword evidence="1" id="KW-0472">Membrane</keyword>
<evidence type="ECO:0000256" key="1">
    <source>
        <dbReference type="SAM" id="Phobius"/>
    </source>
</evidence>
<protein>
    <submittedName>
        <fullName evidence="3">Alpha/beta hydrolase</fullName>
    </submittedName>
</protein>
<dbReference type="Gene3D" id="3.40.50.1820">
    <property type="entry name" value="alpha/beta hydrolase"/>
    <property type="match status" value="1"/>
</dbReference>
<evidence type="ECO:0000313" key="3">
    <source>
        <dbReference type="EMBL" id="WIM87461.1"/>
    </source>
</evidence>
<dbReference type="RefSeq" id="WP_285187177.1">
    <property type="nucleotide sequence ID" value="NZ_CP126981.1"/>
</dbReference>
<sequence length="320" mass="34838">MDNPLHHPPGVPRVEKPRAEGQFHLADGRRLGYAEFGDPDGPVILWFHGTLGARRQFLAKGRRAAEKLGLRVIVIERPGTGLSDSHRYTSVSEWVADMAQVADALDAKKLGVVGMSGGGPYALACGALPPMVDRVAAVGVLDGTVPAVGPEATRAGATEVARRFGPILTQLRRPLAVMATILLAPLIPFAHYAYRVYMRMWPEVDRKVLDDPEVEAIFVDDMVNAFRGRCLAMVDDARLLGRDWGFRLVDVKVPVRWWHGETDHVVPVAGVRTAVTQLQDAELTVRSESHLGGFAMTEDVLIHMRAKLIGGAEDLPAVGQ</sequence>
<feature type="domain" description="Serine aminopeptidase S33" evidence="2">
    <location>
        <begin position="63"/>
        <end position="283"/>
    </location>
</feature>
<accession>A0ABY8VWK9</accession>
<organism evidence="3 4">
    <name type="scientific">Candidatus Mycobacterium wuenschmannii</name>
    <dbReference type="NCBI Taxonomy" id="3027808"/>
    <lineage>
        <taxon>Bacteria</taxon>
        <taxon>Bacillati</taxon>
        <taxon>Actinomycetota</taxon>
        <taxon>Actinomycetes</taxon>
        <taxon>Mycobacteriales</taxon>
        <taxon>Mycobacteriaceae</taxon>
        <taxon>Mycobacterium</taxon>
    </lineage>
</organism>
<dbReference type="SUPFAM" id="SSF53474">
    <property type="entry name" value="alpha/beta-Hydrolases"/>
    <property type="match status" value="1"/>
</dbReference>
<dbReference type="InterPro" id="IPR022742">
    <property type="entry name" value="Hydrolase_4"/>
</dbReference>
<dbReference type="InterPro" id="IPR050471">
    <property type="entry name" value="AB_hydrolase"/>
</dbReference>
<dbReference type="Proteomes" id="UP001236585">
    <property type="component" value="Chromosome"/>
</dbReference>
<dbReference type="PANTHER" id="PTHR43433">
    <property type="entry name" value="HYDROLASE, ALPHA/BETA FOLD FAMILY PROTEIN"/>
    <property type="match status" value="1"/>
</dbReference>
<dbReference type="EMBL" id="CP126981">
    <property type="protein sequence ID" value="WIM87461.1"/>
    <property type="molecule type" value="Genomic_DNA"/>
</dbReference>
<keyword evidence="3" id="KW-0378">Hydrolase</keyword>
<name>A0ABY8VWK9_9MYCO</name>
<dbReference type="GO" id="GO:0016787">
    <property type="term" value="F:hydrolase activity"/>
    <property type="evidence" value="ECO:0007669"/>
    <property type="project" value="UniProtKB-KW"/>
</dbReference>
<evidence type="ECO:0000259" key="2">
    <source>
        <dbReference type="Pfam" id="PF12146"/>
    </source>
</evidence>
<dbReference type="Pfam" id="PF12146">
    <property type="entry name" value="Hydrolase_4"/>
    <property type="match status" value="1"/>
</dbReference>
<feature type="transmembrane region" description="Helical" evidence="1">
    <location>
        <begin position="175"/>
        <end position="194"/>
    </location>
</feature>
<dbReference type="PANTHER" id="PTHR43433:SF10">
    <property type="entry name" value="AB HYDROLASE-1 DOMAIN-CONTAINING PROTEIN"/>
    <property type="match status" value="1"/>
</dbReference>
<evidence type="ECO:0000313" key="4">
    <source>
        <dbReference type="Proteomes" id="UP001236585"/>
    </source>
</evidence>
<keyword evidence="1" id="KW-1133">Transmembrane helix</keyword>
<gene>
    <name evidence="3" type="ORF">PT015_21900</name>
</gene>
<reference evidence="3 4" key="1">
    <citation type="journal article" date="2023" name="Microbiol. Resour. Announc.">
        <title>Complete Genome Sequence of Mycobacterium wuenschmanii, a novel Nontuberculous Mycobacterium Isolated from a captive population of Amazon Milk Frogs.</title>
        <authorList>
            <person name="Hicks J."/>
            <person name="Zeineldin M."/>
            <person name="Ward H."/>
            <person name="Wuenschmann A."/>
            <person name="Camp P."/>
            <person name="Farrell D."/>
            <person name="Lehman K."/>
            <person name="Thacker T."/>
            <person name="Cuthbert E."/>
        </authorList>
    </citation>
    <scope>NUCLEOTIDE SEQUENCE [LARGE SCALE GENOMIC DNA]</scope>
    <source>
        <strain evidence="3 4">Wuenschmanii</strain>
    </source>
</reference>